<evidence type="ECO:0000313" key="1">
    <source>
        <dbReference type="EMBL" id="WMN19802.1"/>
    </source>
</evidence>
<gene>
    <name evidence="1" type="ORF">QL104_10435</name>
</gene>
<organism evidence="1 2">
    <name type="scientific">Pseudomonas piscis</name>
    <dbReference type="NCBI Taxonomy" id="2614538"/>
    <lineage>
        <taxon>Bacteria</taxon>
        <taxon>Pseudomonadati</taxon>
        <taxon>Pseudomonadota</taxon>
        <taxon>Gammaproteobacteria</taxon>
        <taxon>Pseudomonadales</taxon>
        <taxon>Pseudomonadaceae</taxon>
        <taxon>Pseudomonas</taxon>
    </lineage>
</organism>
<proteinExistence type="predicted"/>
<dbReference type="EMBL" id="CP133164">
    <property type="protein sequence ID" value="WMN19802.1"/>
    <property type="molecule type" value="Genomic_DNA"/>
</dbReference>
<evidence type="ECO:0008006" key="3">
    <source>
        <dbReference type="Google" id="ProtNLM"/>
    </source>
</evidence>
<protein>
    <recommendedName>
        <fullName evidence="3">Secreted protein</fullName>
    </recommendedName>
</protein>
<name>A0ABY9NQ27_9PSED</name>
<dbReference type="RefSeq" id="WP_282878457.1">
    <property type="nucleotide sequence ID" value="NZ_CP133164.1"/>
</dbReference>
<accession>A0ABY9NQ27</accession>
<sequence>MNVFLLLYLCTSAARTDCQVFPVQRWMGPDSYQQCGATARQLTADLTDQNRKLNYFVCDIQAAGDLDAAEQSQPPLARQSFQL</sequence>
<dbReference type="Proteomes" id="UP001237292">
    <property type="component" value="Chromosome"/>
</dbReference>
<evidence type="ECO:0000313" key="2">
    <source>
        <dbReference type="Proteomes" id="UP001237292"/>
    </source>
</evidence>
<keyword evidence="2" id="KW-1185">Reference proteome</keyword>
<reference evidence="1 2" key="1">
    <citation type="journal article" date="2023" name="Access Microbiol">
        <title>The genome of a steinernematid-associated Pseudomonas piscis bacterium encodes the biosynthesis of insect toxins.</title>
        <authorList>
            <person name="Awori R.M."/>
            <person name="Hendre P."/>
            <person name="Amugune N.O."/>
        </authorList>
    </citation>
    <scope>NUCLEOTIDE SEQUENCE [LARGE SCALE GENOMIC DNA]</scope>
    <source>
        <strain evidence="1 2">75</strain>
    </source>
</reference>